<dbReference type="RefSeq" id="WP_021124748.1">
    <property type="nucleotide sequence ID" value="NZ_CDLJ01000021.1"/>
</dbReference>
<keyword evidence="3" id="KW-1185">Reference proteome</keyword>
<keyword evidence="1" id="KW-1133">Transmembrane helix</keyword>
<protein>
    <submittedName>
        <fullName evidence="2">Uncharacterized protein</fullName>
    </submittedName>
</protein>
<feature type="transmembrane region" description="Helical" evidence="1">
    <location>
        <begin position="7"/>
        <end position="29"/>
    </location>
</feature>
<evidence type="ECO:0000256" key="1">
    <source>
        <dbReference type="SAM" id="Phobius"/>
    </source>
</evidence>
<sequence length="54" mass="6314">MRLKIKLVIGITLVLIFMGLTFFIVNTFARYEEELGKVSLFCIGEEEKKVKKYI</sequence>
<dbReference type="Proteomes" id="UP000032811">
    <property type="component" value="Chromosome 1"/>
</dbReference>
<evidence type="ECO:0000313" key="3">
    <source>
        <dbReference type="Proteomes" id="UP000032811"/>
    </source>
</evidence>
<keyword evidence="1" id="KW-0472">Membrane</keyword>
<organism evidence="2 3">
    <name type="scientific">Paraclostridium sordellii</name>
    <name type="common">Clostridium sordellii</name>
    <dbReference type="NCBI Taxonomy" id="1505"/>
    <lineage>
        <taxon>Bacteria</taxon>
        <taxon>Bacillati</taxon>
        <taxon>Bacillota</taxon>
        <taxon>Clostridia</taxon>
        <taxon>Peptostreptococcales</taxon>
        <taxon>Peptostreptococcaceae</taxon>
        <taxon>Paraclostridium</taxon>
    </lineage>
</organism>
<dbReference type="GeneID" id="97538264"/>
<reference evidence="2 3" key="1">
    <citation type="submission" date="2014-11" db="EMBL/GenBank/DDBJ databases">
        <authorList>
            <person name="Aslett M.A."/>
            <person name="De Silva N."/>
        </authorList>
    </citation>
    <scope>NUCLEOTIDE SEQUENCE [LARGE SCALE GENOMIC DNA]</scope>
    <source>
        <strain evidence="2 3">ATCC9714</strain>
    </source>
</reference>
<accession>A0ABM9RR83</accession>
<dbReference type="EMBL" id="LN679998">
    <property type="protein sequence ID" value="CEJ74548.1"/>
    <property type="molecule type" value="Genomic_DNA"/>
</dbReference>
<evidence type="ECO:0000313" key="2">
    <source>
        <dbReference type="EMBL" id="CEJ74548.1"/>
    </source>
</evidence>
<proteinExistence type="predicted"/>
<name>A0ABM9RR83_PARSO</name>
<keyword evidence="1" id="KW-0812">Transmembrane</keyword>
<gene>
    <name evidence="2" type="ORF">ATCC9714_24361</name>
</gene>